<dbReference type="AlphaFoldDB" id="A0A382NVU3"/>
<dbReference type="NCBIfam" id="TIGR01065">
    <property type="entry name" value="hlyIII"/>
    <property type="match status" value="1"/>
</dbReference>
<accession>A0A382NVU3</accession>
<feature type="transmembrane region" description="Helical" evidence="6">
    <location>
        <begin position="42"/>
        <end position="64"/>
    </location>
</feature>
<feature type="transmembrane region" description="Helical" evidence="6">
    <location>
        <begin position="12"/>
        <end position="30"/>
    </location>
</feature>
<evidence type="ECO:0000313" key="7">
    <source>
        <dbReference type="EMBL" id="SVC63691.1"/>
    </source>
</evidence>
<feature type="transmembrane region" description="Helical" evidence="6">
    <location>
        <begin position="104"/>
        <end position="122"/>
    </location>
</feature>
<keyword evidence="4 6" id="KW-1133">Transmembrane helix</keyword>
<dbReference type="GO" id="GO:0140911">
    <property type="term" value="F:pore-forming activity"/>
    <property type="evidence" value="ECO:0007669"/>
    <property type="project" value="InterPro"/>
</dbReference>
<evidence type="ECO:0000256" key="5">
    <source>
        <dbReference type="ARBA" id="ARBA00023136"/>
    </source>
</evidence>
<sequence>MNRIFKDPMSGLIHVVGAILSFIGLILLILEASDPFDPWKIVSFSIFGTSLFLLYTASTLYHWIPVSGRAESFLRRFDHMMIYVLIASTYTPICLIPLRGPWGWSLFGTIWGLAIFGILWKLFQFKFPSWFSTVYYVFMGWLSVIAVWPLILHLQTGALIWLVAGGLFYSGGVIFFSIDQKESPRKGFGHHEIWHVFVLAGSASHYWVMYHYIAQY</sequence>
<keyword evidence="3 6" id="KW-0812">Transmembrane</keyword>
<evidence type="ECO:0000256" key="2">
    <source>
        <dbReference type="ARBA" id="ARBA00022475"/>
    </source>
</evidence>
<feature type="transmembrane region" description="Helical" evidence="6">
    <location>
        <begin position="158"/>
        <end position="178"/>
    </location>
</feature>
<keyword evidence="2" id="KW-1003">Cell membrane</keyword>
<dbReference type="PANTHER" id="PTHR20855">
    <property type="entry name" value="ADIPOR/PROGESTIN RECEPTOR-RELATED"/>
    <property type="match status" value="1"/>
</dbReference>
<evidence type="ECO:0008006" key="8">
    <source>
        <dbReference type="Google" id="ProtNLM"/>
    </source>
</evidence>
<evidence type="ECO:0000256" key="1">
    <source>
        <dbReference type="ARBA" id="ARBA00004651"/>
    </source>
</evidence>
<organism evidence="7">
    <name type="scientific">marine metagenome</name>
    <dbReference type="NCBI Taxonomy" id="408172"/>
    <lineage>
        <taxon>unclassified sequences</taxon>
        <taxon>metagenomes</taxon>
        <taxon>ecological metagenomes</taxon>
    </lineage>
</organism>
<evidence type="ECO:0000256" key="6">
    <source>
        <dbReference type="SAM" id="Phobius"/>
    </source>
</evidence>
<proteinExistence type="predicted"/>
<reference evidence="7" key="1">
    <citation type="submission" date="2018-05" db="EMBL/GenBank/DDBJ databases">
        <authorList>
            <person name="Lanie J.A."/>
            <person name="Ng W.-L."/>
            <person name="Kazmierczak K.M."/>
            <person name="Andrzejewski T.M."/>
            <person name="Davidsen T.M."/>
            <person name="Wayne K.J."/>
            <person name="Tettelin H."/>
            <person name="Glass J.I."/>
            <person name="Rusch D."/>
            <person name="Podicherti R."/>
            <person name="Tsui H.-C.T."/>
            <person name="Winkler M.E."/>
        </authorList>
    </citation>
    <scope>NUCLEOTIDE SEQUENCE</scope>
</reference>
<dbReference type="GO" id="GO:0005886">
    <property type="term" value="C:plasma membrane"/>
    <property type="evidence" value="ECO:0007669"/>
    <property type="project" value="UniProtKB-SubCell"/>
</dbReference>
<dbReference type="InterPro" id="IPR004254">
    <property type="entry name" value="AdipoR/HlyIII-related"/>
</dbReference>
<gene>
    <name evidence="7" type="ORF">METZ01_LOCUS316545</name>
</gene>
<keyword evidence="5 6" id="KW-0472">Membrane</keyword>
<feature type="transmembrane region" description="Helical" evidence="6">
    <location>
        <begin position="80"/>
        <end position="98"/>
    </location>
</feature>
<comment type="subcellular location">
    <subcellularLocation>
        <location evidence="1">Cell membrane</location>
        <topology evidence="1">Multi-pass membrane protein</topology>
    </subcellularLocation>
</comment>
<dbReference type="InterPro" id="IPR005744">
    <property type="entry name" value="Hy-lIII"/>
</dbReference>
<dbReference type="PANTHER" id="PTHR20855:SF3">
    <property type="entry name" value="LD03007P"/>
    <property type="match status" value="1"/>
</dbReference>
<dbReference type="EMBL" id="UINC01102229">
    <property type="protein sequence ID" value="SVC63691.1"/>
    <property type="molecule type" value="Genomic_DNA"/>
</dbReference>
<evidence type="ECO:0000256" key="4">
    <source>
        <dbReference type="ARBA" id="ARBA00022989"/>
    </source>
</evidence>
<dbReference type="Pfam" id="PF03006">
    <property type="entry name" value="HlyIII"/>
    <property type="match status" value="1"/>
</dbReference>
<feature type="transmembrane region" description="Helical" evidence="6">
    <location>
        <begin position="193"/>
        <end position="213"/>
    </location>
</feature>
<protein>
    <recommendedName>
        <fullName evidence="8">Hemolysin III family channel protein</fullName>
    </recommendedName>
</protein>
<evidence type="ECO:0000256" key="3">
    <source>
        <dbReference type="ARBA" id="ARBA00022692"/>
    </source>
</evidence>
<feature type="transmembrane region" description="Helical" evidence="6">
    <location>
        <begin position="134"/>
        <end position="152"/>
    </location>
</feature>
<name>A0A382NVU3_9ZZZZ</name>